<dbReference type="GO" id="GO:0005576">
    <property type="term" value="C:extracellular region"/>
    <property type="evidence" value="ECO:0007669"/>
    <property type="project" value="UniProtKB-SubCell"/>
</dbReference>
<feature type="region of interest" description="Disordered" evidence="4">
    <location>
        <begin position="2404"/>
        <end position="2427"/>
    </location>
</feature>
<dbReference type="InterPro" id="IPR047589">
    <property type="entry name" value="DUF11_rpt"/>
</dbReference>
<dbReference type="InterPro" id="IPR033764">
    <property type="entry name" value="Sdr_B"/>
</dbReference>
<dbReference type="Pfam" id="PF19081">
    <property type="entry name" value="Ig_7"/>
    <property type="match status" value="1"/>
</dbReference>
<name>A0A2Z4GA79_9BACT</name>
<dbReference type="Gene3D" id="2.60.40.1170">
    <property type="entry name" value="Mu homology domain, subdomain B"/>
    <property type="match status" value="1"/>
</dbReference>
<evidence type="ECO:0000256" key="4">
    <source>
        <dbReference type="SAM" id="MobiDB-lite"/>
    </source>
</evidence>
<feature type="compositionally biased region" description="Polar residues" evidence="4">
    <location>
        <begin position="2410"/>
        <end position="2427"/>
    </location>
</feature>
<feature type="region of interest" description="Disordered" evidence="4">
    <location>
        <begin position="853"/>
        <end position="881"/>
    </location>
</feature>
<feature type="domain" description="DUF11" evidence="5">
    <location>
        <begin position="763"/>
        <end position="871"/>
    </location>
</feature>
<evidence type="ECO:0000256" key="3">
    <source>
        <dbReference type="ARBA" id="ARBA00022729"/>
    </source>
</evidence>
<keyword evidence="3" id="KW-0732">Signal</keyword>
<evidence type="ECO:0008006" key="10">
    <source>
        <dbReference type="Google" id="ProtNLM"/>
    </source>
</evidence>
<evidence type="ECO:0000313" key="9">
    <source>
        <dbReference type="Proteomes" id="UP000249873"/>
    </source>
</evidence>
<organism evidence="8 9">
    <name type="scientific">Arcticibacterium luteifluviistationis</name>
    <dbReference type="NCBI Taxonomy" id="1784714"/>
    <lineage>
        <taxon>Bacteria</taxon>
        <taxon>Pseudomonadati</taxon>
        <taxon>Bacteroidota</taxon>
        <taxon>Cytophagia</taxon>
        <taxon>Cytophagales</taxon>
        <taxon>Leadbetterellaceae</taxon>
        <taxon>Arcticibacterium</taxon>
    </lineage>
</organism>
<dbReference type="Pfam" id="PF17210">
    <property type="entry name" value="SdrD_B"/>
    <property type="match status" value="1"/>
</dbReference>
<evidence type="ECO:0000259" key="5">
    <source>
        <dbReference type="Pfam" id="PF01345"/>
    </source>
</evidence>
<comment type="subcellular location">
    <subcellularLocation>
        <location evidence="1">Secreted</location>
    </subcellularLocation>
</comment>
<dbReference type="PANTHER" id="PTHR34819:SF3">
    <property type="entry name" value="CELL SURFACE PROTEIN"/>
    <property type="match status" value="1"/>
</dbReference>
<feature type="domain" description="DUF11" evidence="5">
    <location>
        <begin position="126"/>
        <end position="240"/>
    </location>
</feature>
<feature type="domain" description="SD-repeat containing protein B" evidence="6">
    <location>
        <begin position="336"/>
        <end position="451"/>
    </location>
</feature>
<dbReference type="PANTHER" id="PTHR34819">
    <property type="entry name" value="LARGE CYSTEINE-RICH PERIPLASMIC PROTEIN OMCB"/>
    <property type="match status" value="1"/>
</dbReference>
<proteinExistence type="predicted"/>
<evidence type="ECO:0000259" key="6">
    <source>
        <dbReference type="Pfam" id="PF17210"/>
    </source>
</evidence>
<dbReference type="Gene3D" id="2.60.40.10">
    <property type="entry name" value="Immunoglobulins"/>
    <property type="match status" value="1"/>
</dbReference>
<evidence type="ECO:0000313" key="8">
    <source>
        <dbReference type="EMBL" id="AWV98152.1"/>
    </source>
</evidence>
<keyword evidence="2" id="KW-0964">Secreted</keyword>
<dbReference type="Pfam" id="PF01345">
    <property type="entry name" value="DUF11"/>
    <property type="match status" value="5"/>
</dbReference>
<dbReference type="SUPFAM" id="SSF117074">
    <property type="entry name" value="Hypothetical protein PA1324"/>
    <property type="match status" value="1"/>
</dbReference>
<feature type="domain" description="DUF11" evidence="5">
    <location>
        <begin position="2604"/>
        <end position="2721"/>
    </location>
</feature>
<feature type="domain" description="DUF11" evidence="5">
    <location>
        <begin position="1846"/>
        <end position="1950"/>
    </location>
</feature>
<feature type="domain" description="DUF11" evidence="5">
    <location>
        <begin position="632"/>
        <end position="736"/>
    </location>
</feature>
<dbReference type="Gene3D" id="2.60.40.3080">
    <property type="match status" value="1"/>
</dbReference>
<sequence length="2881" mass="299196">MTKMFTLKTKRENENPPLSLTDTKIKNSTTILGLGYTVVKACHPYSELKLKRTSEVSNTSNASAIRKAKLAYKNSRTAAYNYFISCKILTNMTSSLLKRDSLLKYTTALVLFLTLSASSLFGQDIDIALKQSIDKPSPMIGETINYTVYVKNEGATNATGITVNNQTPFGAITNVTLAPENGVANYNAANGLIDWTIPSLVAGDSVKLDISAVTASEGIYFSVAEIVAADQNDIDSNPGNSSLFEDDMSNSCFSIPLTWYPGEEYEISIPAPFNGVGIKWFKDGLEIDANTVGASINPDSTLSIFSVGAYTFQTSNTVCPANGCCPVILEEGPYGSIGDYVWQDANKNGVQDFGESPISNILVILLNDIGTALDSAYTNGDGQYLFDSLTTGDYQVLFNAPSSYAFSPSDISTDDTDSDAGTDGRTPTISIDTSLPLGNKARNNNDVDAGIYVNEACSEIASITVSDDNLCVGDSTFLMASTTNASDILWYYSSAGGSPIFTTQSGVQQLIYPTTTTTYYAELASTPTSCVNPRMPVAVVVNARPSNPSCFNVIEVCGSETLNLNDLIINGITTPGGVFEWHSGPLSSSPLMTSTTAVGSGKYYLFEKSGAGCYSNPAVAEIVEKTCELFVDLELIKVADTRIVAVNDIVNYTITVSNSGPDAATNVTVQDILPEGLEFVSSINFTNTAGTLSASIPSIAVNQTITLKYATRVVGSGNIVNVAEIMSADQVDLDSTPGNGLTMNEDDDDDEIIQVISDNPVADLSLQKLVSDTSPSQGDEISYSIRVTNNGPDAATNVEVTDVLPEGLSHVSSAGASNITVTDNLIKANFDVIAVGQTLQFSIRANVTAESGTVSNRAEVTAADQADPDSNPASGVGEDDEDTVDINITPACNPLTPIISSNNMAICNGQSTTLVAAGCTGTVEWSDGSIGASVTVSPTAITNYTAICRVNTCVSEESNLLTIIVSAPTTPTITASNSNICSGELVTLTAAGCNGNVNWSNGMTGTSINVTPSTTTTYTAMCTVGTCTGDASGTVTIEVGEGQAPVITASSKNICSGDQVTLSVTNCTGNITWSTGATTASITASPTVTTTYSVTCGSSSCSGTSFETINVGTGLNPTVTASSSEICTGESTTLSVANCTDAVLWSTGATTGSISVSPTANTTYTVTCGTGNCSGEASININVGTGQAPVIAASASQVCEATDVTLTATGCSGTVNWSNGQSGSSITANITANTSFTATCSSGTCVSGNSNTINITIGDLDSPNITSSGTVVCSGSSVTLTASNCSGTVLWSDGQTGAEISVSPVFETTYTANCQEGSCLSDASNAITIGILNETPSTPVISCSASRICPGESITLNGLGCEGTVLWSDGSTGNSITVSPSVTTVYTASCWIGTCQSPISAPATINVGNPFPPQLRCQNTLICLGASTTLEAAGCVGTVVWNTGETGSVINVSPTTMTSYSAFCKGSTCQSEESNVITVGVTNNSITPPTVTTLTNVCPVETVNLNDAITSTANTSGGSFVFRMENSPNSAEVSNATAIATSGTFYVFENGGNGCYSAGAKIDVGVIACESPVDCQINPATASAGTDTTICLAGDSYSLNGNIGGSAQTSTWTTSGSGTFGNAMSPTSEYFYSAADISNGSVTLTLTTNDPDGEGACTAATASMTITVNGIDVVPTIDTDKSPIICEGDSVTLEANQTAAGYLWSNGASTKSIKVGTPGNYTVKLINADGCSSLSSEVMEVTNMSGVTGPTVNDLANNTCPSTTVDLNNHVLSSLTSASSSFEFHTGITPDSPMLGNVSTMPTGDYYVFERTELGCYSNPSLIKVIIEDCNIEKVDAEVGILIVGNESSISIGDEITYTITVTNNGPNTATNVKIENEIPNGIDIVSSTPGLTLANGNLITTIDSIPSGTSRTFIYTAEITESGILSNVANIISLDQNDPILSNNSSHFDIECITCQQVCIATALKADTLRQGDGTYNIQFTALIQNCDNVVDLSKVTLKANMNSMFGTTASYSLVQQPTVNTGSGLVPNPNYDGNADVNLLDITSALEGGLTDTVRWTVNLVPNGTEGPYSVNAFASGTGKTIFDLDIDVSDVSNDGSVIEAPSGDPTVVRLYKTPSIGLSLAIIDTLTEFDGSLNVTYQALVKNNGAIPLSNVIVSDTLSNTYALPATYAILGTPTVNDGSSLVININYDGNSDPNLTLASSTLDIGVTDTIIFKVNVSPNGVEEFINQAIAQGTGTLNGGGTETVVDVSNTGYNPDAPGSEPTMLDLNPDNTQSTQDPCLGVALYVSDSTKLADGSFDITYTALISNCGNVNLTNISLCDSLSSGFGLPSVVTLKNAPSLGLNSTLSLDATYDGETSTCMLNSTSTLAPNKVDTVRWTVNLTLNSNNGPFRKNVTVTANSSDDETISDISNDGTNPSPEGSNPTVLNFNNLPDDLIGLSKEMVSIEEISDSVYDVVFKFNIKNYGIIDFTGVQLQDNLAETFGSDVMIDSVSIFDVSDGLVVNPNFTGKGILINMLVDTLSTLPVKTTKSLSLYTRLDLSQSNSTYHENMALAIGYQNGTSTDDLSTVGSNPDPDADGTPENNSDPTPIEFPDLPNNVTPLGISKSISDTVSIVDGSYQITYTVVVKNYGDEELTNVQLTDSLSTVFGDSTDLALVGSPTLNGSSLLDLNPDFDGMTDLSFLITSNSTLAAGASDTLTFKVKVRNNSSQSASYSNTIYGVGDNSAGTVTDMSTEGLDPDTDNDGNPGNNNIPTVIVLEGGQSSNPTNLAFAIPGGLSPNNDGVNDNLVITGITEADEVKLRVYNRWGELVFETENYKLLFPGASDGWDGTANTGIRPSKQATQLPDGTYFYSAESSNTELFEGKAYYNFITIAGGNKK</sequence>
<protein>
    <recommendedName>
        <fullName evidence="10">DUF11 domain-containing protein</fullName>
    </recommendedName>
</protein>
<evidence type="ECO:0000256" key="1">
    <source>
        <dbReference type="ARBA" id="ARBA00004613"/>
    </source>
</evidence>
<evidence type="ECO:0000256" key="2">
    <source>
        <dbReference type="ARBA" id="ARBA00022525"/>
    </source>
</evidence>
<dbReference type="InterPro" id="IPR044023">
    <property type="entry name" value="Ig_7"/>
</dbReference>
<dbReference type="EMBL" id="CP029480">
    <property type="protein sequence ID" value="AWV98152.1"/>
    <property type="molecule type" value="Genomic_DNA"/>
</dbReference>
<dbReference type="OrthoDB" id="1488158at2"/>
<keyword evidence="9" id="KW-1185">Reference proteome</keyword>
<evidence type="ECO:0000259" key="7">
    <source>
        <dbReference type="Pfam" id="PF19081"/>
    </source>
</evidence>
<dbReference type="Proteomes" id="UP000249873">
    <property type="component" value="Chromosome"/>
</dbReference>
<accession>A0A2Z4GA79</accession>
<reference evidence="8 9" key="1">
    <citation type="submission" date="2018-05" db="EMBL/GenBank/DDBJ databases">
        <title>Complete genome sequence of Arcticibacterium luteifluviistationis SM1504T, a cytophagaceae bacterium isolated from Arctic surface seawater.</title>
        <authorList>
            <person name="Li Y."/>
            <person name="Qin Q.-L."/>
        </authorList>
    </citation>
    <scope>NUCLEOTIDE SEQUENCE [LARGE SCALE GENOMIC DNA]</scope>
    <source>
        <strain evidence="8 9">SM1504</strain>
    </source>
</reference>
<dbReference type="NCBIfam" id="TIGR01451">
    <property type="entry name" value="B_ant_repeat"/>
    <property type="match status" value="5"/>
</dbReference>
<feature type="region of interest" description="Disordered" evidence="4">
    <location>
        <begin position="409"/>
        <end position="433"/>
    </location>
</feature>
<dbReference type="InterPro" id="IPR051172">
    <property type="entry name" value="Chlamydia_OmcB"/>
</dbReference>
<gene>
    <name evidence="8" type="ORF">DJ013_08190</name>
</gene>
<dbReference type="InterPro" id="IPR001434">
    <property type="entry name" value="OmcB-like_DUF11"/>
</dbReference>
<dbReference type="Gene3D" id="2.60.40.740">
    <property type="match status" value="2"/>
</dbReference>
<dbReference type="Pfam" id="PF13585">
    <property type="entry name" value="CHU_C"/>
    <property type="match status" value="1"/>
</dbReference>
<feature type="region of interest" description="Disordered" evidence="4">
    <location>
        <begin position="2565"/>
        <end position="2598"/>
    </location>
</feature>
<dbReference type="InterPro" id="IPR013783">
    <property type="entry name" value="Ig-like_fold"/>
</dbReference>
<dbReference type="KEGG" id="als:DJ013_08190"/>
<feature type="domain" description="Ig-like" evidence="7">
    <location>
        <begin position="464"/>
        <end position="542"/>
    </location>
</feature>